<dbReference type="WBParaSite" id="ES5_v2.g9024.t1">
    <property type="protein sequence ID" value="ES5_v2.g9024.t1"/>
    <property type="gene ID" value="ES5_v2.g9024"/>
</dbReference>
<name>A0AC34GW47_9BILA</name>
<organism evidence="1 2">
    <name type="scientific">Panagrolaimus sp. ES5</name>
    <dbReference type="NCBI Taxonomy" id="591445"/>
    <lineage>
        <taxon>Eukaryota</taxon>
        <taxon>Metazoa</taxon>
        <taxon>Ecdysozoa</taxon>
        <taxon>Nematoda</taxon>
        <taxon>Chromadorea</taxon>
        <taxon>Rhabditida</taxon>
        <taxon>Tylenchina</taxon>
        <taxon>Panagrolaimomorpha</taxon>
        <taxon>Panagrolaimoidea</taxon>
        <taxon>Panagrolaimidae</taxon>
        <taxon>Panagrolaimus</taxon>
    </lineage>
</organism>
<evidence type="ECO:0000313" key="1">
    <source>
        <dbReference type="Proteomes" id="UP000887579"/>
    </source>
</evidence>
<proteinExistence type="predicted"/>
<sequence length="96" mass="10696">MEQPTLSSNQPHLPDVHEISNTLAGQKRRPPLLRRVSRSDPNFQPEEPPKFDALQHVLHGIAEVNSGLSINKLGYDNEPNYLTIMPLDQSKSSSAV</sequence>
<dbReference type="Proteomes" id="UP000887579">
    <property type="component" value="Unplaced"/>
</dbReference>
<accession>A0AC34GW47</accession>
<protein>
    <submittedName>
        <fullName evidence="2">Uncharacterized protein</fullName>
    </submittedName>
</protein>
<evidence type="ECO:0000313" key="2">
    <source>
        <dbReference type="WBParaSite" id="ES5_v2.g9024.t1"/>
    </source>
</evidence>
<reference evidence="2" key="1">
    <citation type="submission" date="2022-11" db="UniProtKB">
        <authorList>
            <consortium name="WormBaseParasite"/>
        </authorList>
    </citation>
    <scope>IDENTIFICATION</scope>
</reference>